<accession>A0A833R3X2</accession>
<evidence type="ECO:0000313" key="3">
    <source>
        <dbReference type="Proteomes" id="UP000623129"/>
    </source>
</evidence>
<proteinExistence type="predicted"/>
<name>A0A833R3X2_9POAL</name>
<evidence type="ECO:0000313" key="2">
    <source>
        <dbReference type="EMBL" id="KAF3332837.1"/>
    </source>
</evidence>
<dbReference type="Proteomes" id="UP000623129">
    <property type="component" value="Unassembled WGS sequence"/>
</dbReference>
<feature type="region of interest" description="Disordered" evidence="1">
    <location>
        <begin position="1"/>
        <end position="27"/>
    </location>
</feature>
<organism evidence="2 3">
    <name type="scientific">Carex littledalei</name>
    <dbReference type="NCBI Taxonomy" id="544730"/>
    <lineage>
        <taxon>Eukaryota</taxon>
        <taxon>Viridiplantae</taxon>
        <taxon>Streptophyta</taxon>
        <taxon>Embryophyta</taxon>
        <taxon>Tracheophyta</taxon>
        <taxon>Spermatophyta</taxon>
        <taxon>Magnoliopsida</taxon>
        <taxon>Liliopsida</taxon>
        <taxon>Poales</taxon>
        <taxon>Cyperaceae</taxon>
        <taxon>Cyperoideae</taxon>
        <taxon>Cariceae</taxon>
        <taxon>Carex</taxon>
        <taxon>Carex subgen. Euthyceras</taxon>
    </lineage>
</organism>
<evidence type="ECO:0000256" key="1">
    <source>
        <dbReference type="SAM" id="MobiDB-lite"/>
    </source>
</evidence>
<dbReference type="AlphaFoldDB" id="A0A833R3X2"/>
<dbReference type="EMBL" id="SWLB01000011">
    <property type="protein sequence ID" value="KAF3332837.1"/>
    <property type="molecule type" value="Genomic_DNA"/>
</dbReference>
<feature type="region of interest" description="Disordered" evidence="1">
    <location>
        <begin position="69"/>
        <end position="98"/>
    </location>
</feature>
<protein>
    <submittedName>
        <fullName evidence="2">Uncharacterized protein</fullName>
    </submittedName>
</protein>
<gene>
    <name evidence="2" type="ORF">FCM35_KLT02414</name>
</gene>
<feature type="compositionally biased region" description="Basic and acidic residues" evidence="1">
    <location>
        <begin position="1"/>
        <end position="16"/>
    </location>
</feature>
<reference evidence="2" key="1">
    <citation type="submission" date="2020-01" db="EMBL/GenBank/DDBJ databases">
        <title>Genome sequence of Kobresia littledalei, the first chromosome-level genome in the family Cyperaceae.</title>
        <authorList>
            <person name="Qu G."/>
        </authorList>
    </citation>
    <scope>NUCLEOTIDE SEQUENCE</scope>
    <source>
        <strain evidence="2">C.B.Clarke</strain>
        <tissue evidence="2">Leaf</tissue>
    </source>
</reference>
<keyword evidence="3" id="KW-1185">Reference proteome</keyword>
<sequence length="98" mass="11032">MDTRGGSDRERRDAPEGFKAGKGSATTEGVQMLKVAADARWRLEVERGEAKCARVFDRRRERHADATVVAYQSQTKSPHQKIENELDISSEAEKDEVK</sequence>
<comment type="caution">
    <text evidence="2">The sequence shown here is derived from an EMBL/GenBank/DDBJ whole genome shotgun (WGS) entry which is preliminary data.</text>
</comment>